<keyword evidence="2 4" id="KW-0328">Glycosyltransferase</keyword>
<dbReference type="InterPro" id="IPR058980">
    <property type="entry name" value="Glyco_transf_N"/>
</dbReference>
<dbReference type="FunFam" id="3.40.50.2000:FF:000071">
    <property type="entry name" value="Glycosyltransferase"/>
    <property type="match status" value="1"/>
</dbReference>
<dbReference type="Pfam" id="PF26168">
    <property type="entry name" value="Glyco_transf_N"/>
    <property type="match status" value="1"/>
</dbReference>
<dbReference type="InterPro" id="IPR002213">
    <property type="entry name" value="UDP_glucos_trans"/>
</dbReference>
<evidence type="ECO:0000256" key="4">
    <source>
        <dbReference type="RuleBase" id="RU003718"/>
    </source>
</evidence>
<dbReference type="CDD" id="cd03784">
    <property type="entry name" value="GT1_Gtf-like"/>
    <property type="match status" value="1"/>
</dbReference>
<evidence type="ECO:0000256" key="3">
    <source>
        <dbReference type="ARBA" id="ARBA00022679"/>
    </source>
</evidence>
<keyword evidence="3 4" id="KW-0808">Transferase</keyword>
<organism evidence="7 8">
    <name type="scientific">Flemingia macrophylla</name>
    <dbReference type="NCBI Taxonomy" id="520843"/>
    <lineage>
        <taxon>Eukaryota</taxon>
        <taxon>Viridiplantae</taxon>
        <taxon>Streptophyta</taxon>
        <taxon>Embryophyta</taxon>
        <taxon>Tracheophyta</taxon>
        <taxon>Spermatophyta</taxon>
        <taxon>Magnoliopsida</taxon>
        <taxon>eudicotyledons</taxon>
        <taxon>Gunneridae</taxon>
        <taxon>Pentapetalae</taxon>
        <taxon>rosids</taxon>
        <taxon>fabids</taxon>
        <taxon>Fabales</taxon>
        <taxon>Fabaceae</taxon>
        <taxon>Papilionoideae</taxon>
        <taxon>50 kb inversion clade</taxon>
        <taxon>NPAAA clade</taxon>
        <taxon>indigoferoid/millettioid clade</taxon>
        <taxon>Phaseoleae</taxon>
        <taxon>Flemingia</taxon>
    </lineage>
</organism>
<dbReference type="Proteomes" id="UP001603857">
    <property type="component" value="Unassembled WGS sequence"/>
</dbReference>
<dbReference type="PANTHER" id="PTHR48047">
    <property type="entry name" value="GLYCOSYLTRANSFERASE"/>
    <property type="match status" value="1"/>
</dbReference>
<dbReference type="Gene3D" id="3.40.50.2000">
    <property type="entry name" value="Glycogen Phosphorylase B"/>
    <property type="match status" value="2"/>
</dbReference>
<dbReference type="PROSITE" id="PS00375">
    <property type="entry name" value="UDPGT"/>
    <property type="match status" value="1"/>
</dbReference>
<reference evidence="7 8" key="1">
    <citation type="submission" date="2024-08" db="EMBL/GenBank/DDBJ databases">
        <title>Insights into the chromosomal genome structure of Flemingia macrophylla.</title>
        <authorList>
            <person name="Ding Y."/>
            <person name="Zhao Y."/>
            <person name="Bi W."/>
            <person name="Wu M."/>
            <person name="Zhao G."/>
            <person name="Gong Y."/>
            <person name="Li W."/>
            <person name="Zhang P."/>
        </authorList>
    </citation>
    <scope>NUCLEOTIDE SEQUENCE [LARGE SCALE GENOMIC DNA]</scope>
    <source>
        <strain evidence="7">DYQJB</strain>
        <tissue evidence="7">Leaf</tissue>
    </source>
</reference>
<name>A0ABD1NN67_9FABA</name>
<dbReference type="SUPFAM" id="SSF53756">
    <property type="entry name" value="UDP-Glycosyltransferase/glycogen phosphorylase"/>
    <property type="match status" value="1"/>
</dbReference>
<evidence type="ECO:0000256" key="2">
    <source>
        <dbReference type="ARBA" id="ARBA00022676"/>
    </source>
</evidence>
<evidence type="ECO:0000256" key="5">
    <source>
        <dbReference type="RuleBase" id="RU362057"/>
    </source>
</evidence>
<dbReference type="Pfam" id="PF00201">
    <property type="entry name" value="UDPGT"/>
    <property type="match status" value="1"/>
</dbReference>
<feature type="domain" description="Glycosyltransferase N-terminal" evidence="6">
    <location>
        <begin position="4"/>
        <end position="246"/>
    </location>
</feature>
<dbReference type="EC" id="2.4.1.-" evidence="5"/>
<evidence type="ECO:0000256" key="1">
    <source>
        <dbReference type="ARBA" id="ARBA00009995"/>
    </source>
</evidence>
<comment type="caution">
    <text evidence="7">The sequence shown here is derived from an EMBL/GenBank/DDBJ whole genome shotgun (WGS) entry which is preliminary data.</text>
</comment>
<keyword evidence="8" id="KW-1185">Reference proteome</keyword>
<sequence>MERKVHIMFLPFLGQGHLIPMGEMAKAFSRRGVRATIATTPLNVGSIRRSIGESESESESEIKIESMEFPGVEAGLPEGCENVESVPSQELLMPFFKATAMLQPQLEGLIRRHRPHCLISGSFFPWAADSAAKFNIPRLVFHGTSVFAQCASECLRLYQPHKSASSDSEPFLIPHLPGEVHMTRMMLPHYAMTDEQNDFTRAFQAVRESEMRSHGVIVNSFYELEEVYADYYNQVVGRRAWYIGPLSLCNRDLKVKRGKQASVDEGEILKWLDSKKPNSVVYVCFGSIANFGESQLREIAKGLEDSGQEFIWVVRRSDKEWLPEGFERRTEGRGMIIWGWAPQVLILEHQGVGAFVTHCGWNSTLEAVSAGVPMVTWPVAAEQFYNEKFVTQILQIGISVGVQKMVRIVGDSISSKALEKALNRIMLGDEAEAIRNRANTLAQMARAAVQPNGSSYAQFTHLIQHITSIACPQN</sequence>
<comment type="similarity">
    <text evidence="1 4">Belongs to the UDP-glycosyltransferase family.</text>
</comment>
<protein>
    <recommendedName>
        <fullName evidence="5">Glycosyltransferase</fullName>
        <ecNumber evidence="5">2.4.1.-</ecNumber>
    </recommendedName>
</protein>
<evidence type="ECO:0000313" key="8">
    <source>
        <dbReference type="Proteomes" id="UP001603857"/>
    </source>
</evidence>
<proteinExistence type="inferred from homology"/>
<dbReference type="PANTHER" id="PTHR48047:SF45">
    <property type="entry name" value="SCOPOLETIN GLUCOSYLTRANSFERASE-LIKE"/>
    <property type="match status" value="1"/>
</dbReference>
<dbReference type="InterPro" id="IPR035595">
    <property type="entry name" value="UDP_glycos_trans_CS"/>
</dbReference>
<dbReference type="GO" id="GO:0035251">
    <property type="term" value="F:UDP-glucosyltransferase activity"/>
    <property type="evidence" value="ECO:0007669"/>
    <property type="project" value="UniProtKB-ARBA"/>
</dbReference>
<dbReference type="AlphaFoldDB" id="A0ABD1NN67"/>
<dbReference type="EMBL" id="JBGMDY010000001">
    <property type="protein sequence ID" value="KAL2349567.1"/>
    <property type="molecule type" value="Genomic_DNA"/>
</dbReference>
<dbReference type="FunFam" id="3.40.50.2000:FF:000047">
    <property type="entry name" value="Glycosyltransferase"/>
    <property type="match status" value="1"/>
</dbReference>
<accession>A0ABD1NN67</accession>
<gene>
    <name evidence="7" type="ORF">Fmac_003567</name>
</gene>
<evidence type="ECO:0000259" key="6">
    <source>
        <dbReference type="Pfam" id="PF26168"/>
    </source>
</evidence>
<evidence type="ECO:0000313" key="7">
    <source>
        <dbReference type="EMBL" id="KAL2349567.1"/>
    </source>
</evidence>